<comment type="cofactor">
    <cofactor evidence="9">
        <name>a divalent metal cation</name>
        <dbReference type="ChEBI" id="CHEBI:60240"/>
    </cofactor>
</comment>
<keyword evidence="2 9" id="KW-0808">Transferase</keyword>
<feature type="binding site" evidence="9">
    <location>
        <begin position="149"/>
        <end position="150"/>
    </location>
    <ligand>
        <name>NAD(+)</name>
        <dbReference type="ChEBI" id="CHEBI:57540"/>
    </ligand>
</feature>
<comment type="caution">
    <text evidence="11">The sequence shown here is derived from an EMBL/GenBank/DDBJ whole genome shotgun (WGS) entry which is preliminary data.</text>
</comment>
<reference evidence="11" key="1">
    <citation type="submission" date="2022-06" db="EMBL/GenBank/DDBJ databases">
        <title>Rothia sp. isolated from sandalwood seedling.</title>
        <authorList>
            <person name="Tuikhar N."/>
            <person name="Kirdat K."/>
            <person name="Thorat V."/>
            <person name="Swetha P."/>
            <person name="Padma S."/>
            <person name="Sundararaj R."/>
            <person name="Yadav A."/>
        </authorList>
    </citation>
    <scope>NUCLEOTIDE SEQUENCE</scope>
    <source>
        <strain evidence="11">AR01</strain>
    </source>
</reference>
<dbReference type="Gene3D" id="2.60.200.30">
    <property type="entry name" value="Probable inorganic polyphosphate/atp-NAD kinase, domain 2"/>
    <property type="match status" value="1"/>
</dbReference>
<feature type="binding site" evidence="9">
    <location>
        <begin position="190"/>
        <end position="195"/>
    </location>
    <ligand>
        <name>NAD(+)</name>
        <dbReference type="ChEBI" id="CHEBI:57540"/>
    </ligand>
</feature>
<dbReference type="FunFam" id="2.60.200.30:FF:000007">
    <property type="entry name" value="NAD kinase"/>
    <property type="match status" value="1"/>
</dbReference>
<feature type="binding site" evidence="9">
    <location>
        <begin position="75"/>
        <end position="76"/>
    </location>
    <ligand>
        <name>NAD(+)</name>
        <dbReference type="ChEBI" id="CHEBI:57540"/>
    </ligand>
</feature>
<keyword evidence="4 9" id="KW-0418">Kinase</keyword>
<dbReference type="GO" id="GO:0003951">
    <property type="term" value="F:NAD+ kinase activity"/>
    <property type="evidence" value="ECO:0007669"/>
    <property type="project" value="UniProtKB-UniRule"/>
</dbReference>
<dbReference type="EMBL" id="JANAFB010000007">
    <property type="protein sequence ID" value="MCP3425283.1"/>
    <property type="molecule type" value="Genomic_DNA"/>
</dbReference>
<feature type="binding site" evidence="9">
    <location>
        <position position="179"/>
    </location>
    <ligand>
        <name>NAD(+)</name>
        <dbReference type="ChEBI" id="CHEBI:57540"/>
    </ligand>
</feature>
<comment type="subcellular location">
    <subcellularLocation>
        <location evidence="9">Cytoplasm</location>
    </subcellularLocation>
</comment>
<dbReference type="GO" id="GO:0005737">
    <property type="term" value="C:cytoplasm"/>
    <property type="evidence" value="ECO:0007669"/>
    <property type="project" value="UniProtKB-SubCell"/>
</dbReference>
<dbReference type="GO" id="GO:0019674">
    <property type="term" value="P:NAD+ metabolic process"/>
    <property type="evidence" value="ECO:0007669"/>
    <property type="project" value="InterPro"/>
</dbReference>
<evidence type="ECO:0000313" key="11">
    <source>
        <dbReference type="EMBL" id="MCP3425283.1"/>
    </source>
</evidence>
<dbReference type="GO" id="GO:0005524">
    <property type="term" value="F:ATP binding"/>
    <property type="evidence" value="ECO:0007669"/>
    <property type="project" value="UniProtKB-KW"/>
</dbReference>
<gene>
    <name evidence="9" type="primary">nadK</name>
    <name evidence="11" type="ORF">NBM05_04405</name>
</gene>
<dbReference type="AlphaFoldDB" id="A0A9X2HI36"/>
<keyword evidence="7 9" id="KW-0520">NAD</keyword>
<dbReference type="PANTHER" id="PTHR20275:SF0">
    <property type="entry name" value="NAD KINASE"/>
    <property type="match status" value="1"/>
</dbReference>
<dbReference type="HAMAP" id="MF_00361">
    <property type="entry name" value="NAD_kinase"/>
    <property type="match status" value="1"/>
</dbReference>
<dbReference type="GO" id="GO:0046872">
    <property type="term" value="F:metal ion binding"/>
    <property type="evidence" value="ECO:0007669"/>
    <property type="project" value="UniProtKB-UniRule"/>
</dbReference>
<evidence type="ECO:0000313" key="12">
    <source>
        <dbReference type="Proteomes" id="UP001139502"/>
    </source>
</evidence>
<dbReference type="RefSeq" id="WP_254165397.1">
    <property type="nucleotide sequence ID" value="NZ_JANAFB010000007.1"/>
</dbReference>
<dbReference type="GO" id="GO:0051287">
    <property type="term" value="F:NAD binding"/>
    <property type="evidence" value="ECO:0007669"/>
    <property type="project" value="UniProtKB-ARBA"/>
</dbReference>
<keyword evidence="12" id="KW-1185">Reference proteome</keyword>
<dbReference type="Pfam" id="PF20143">
    <property type="entry name" value="NAD_kinase_C"/>
    <property type="match status" value="1"/>
</dbReference>
<keyword evidence="1 9" id="KW-0963">Cytoplasm</keyword>
<dbReference type="Proteomes" id="UP001139502">
    <property type="component" value="Unassembled WGS sequence"/>
</dbReference>
<dbReference type="GO" id="GO:0006741">
    <property type="term" value="P:NADP+ biosynthetic process"/>
    <property type="evidence" value="ECO:0007669"/>
    <property type="project" value="UniProtKB-UniRule"/>
</dbReference>
<feature type="compositionally biased region" description="Low complexity" evidence="10">
    <location>
        <begin position="309"/>
        <end position="324"/>
    </location>
</feature>
<dbReference type="NCBIfam" id="NF002892">
    <property type="entry name" value="PRK03372.1"/>
    <property type="match status" value="1"/>
</dbReference>
<sequence>MSRKILLFAHTGRPEATAAATQACERLRQAGLTPVMSRGDLETMYGDSADTCGVRVMHENVALDQIELGVVLGGDGSILRAAEMMRHTDIPLIGVNLGHVGFLAESERTDLVETVDHIVNRTYTVEERMAIDVVVWSAERKIHHTWALNEASVEKGNREKMIEVVVEVDELPLSTFGCDGVVMATPTGSTAYAFSGGGPVVWPEVEAMLLVPLSAHALFSRPMVTSPKSTMAVEILPTNPHSGVLWCDGRRMMELPPGSRIEARRSAKPVKLARIHPAPFSERLVNKFELPTRGWRGPLQGGGPGRGPDGPTDPGAPDPTSTTPESRHATPESRHATPEHQEEDHA</sequence>
<feature type="compositionally biased region" description="Basic and acidic residues" evidence="10">
    <location>
        <begin position="325"/>
        <end position="346"/>
    </location>
</feature>
<accession>A0A9X2HI36</accession>
<evidence type="ECO:0000256" key="8">
    <source>
        <dbReference type="ARBA" id="ARBA00047925"/>
    </source>
</evidence>
<dbReference type="Gene3D" id="3.40.50.10330">
    <property type="entry name" value="Probable inorganic polyphosphate/atp-NAD kinase, domain 1"/>
    <property type="match status" value="1"/>
</dbReference>
<comment type="function">
    <text evidence="9">Involved in the regulation of the intracellular balance of NAD and NADP, and is a key enzyme in the biosynthesis of NADP. Catalyzes specifically the phosphorylation on 2'-hydroxyl of the adenosine moiety of NAD to yield NADP.</text>
</comment>
<comment type="similarity">
    <text evidence="9">Belongs to the NAD kinase family.</text>
</comment>
<keyword evidence="5 9" id="KW-0067">ATP-binding</keyword>
<keyword evidence="6 9" id="KW-0521">NADP</keyword>
<comment type="catalytic activity">
    <reaction evidence="8 9">
        <text>NAD(+) + ATP = ADP + NADP(+) + H(+)</text>
        <dbReference type="Rhea" id="RHEA:18629"/>
        <dbReference type="ChEBI" id="CHEBI:15378"/>
        <dbReference type="ChEBI" id="CHEBI:30616"/>
        <dbReference type="ChEBI" id="CHEBI:57540"/>
        <dbReference type="ChEBI" id="CHEBI:58349"/>
        <dbReference type="ChEBI" id="CHEBI:456216"/>
        <dbReference type="EC" id="2.7.1.23"/>
    </reaction>
</comment>
<name>A0A9X2HI36_9MICC</name>
<evidence type="ECO:0000256" key="2">
    <source>
        <dbReference type="ARBA" id="ARBA00022679"/>
    </source>
</evidence>
<organism evidence="11 12">
    <name type="scientific">Rothia santali</name>
    <dbReference type="NCBI Taxonomy" id="2949643"/>
    <lineage>
        <taxon>Bacteria</taxon>
        <taxon>Bacillati</taxon>
        <taxon>Actinomycetota</taxon>
        <taxon>Actinomycetes</taxon>
        <taxon>Micrococcales</taxon>
        <taxon>Micrococcaceae</taxon>
        <taxon>Rothia</taxon>
    </lineage>
</organism>
<dbReference type="InterPro" id="IPR002504">
    <property type="entry name" value="NADK"/>
</dbReference>
<evidence type="ECO:0000256" key="7">
    <source>
        <dbReference type="ARBA" id="ARBA00023027"/>
    </source>
</evidence>
<evidence type="ECO:0000256" key="1">
    <source>
        <dbReference type="ARBA" id="ARBA00022490"/>
    </source>
</evidence>
<evidence type="ECO:0000256" key="6">
    <source>
        <dbReference type="ARBA" id="ARBA00022857"/>
    </source>
</evidence>
<feature type="binding site" evidence="9">
    <location>
        <position position="80"/>
    </location>
    <ligand>
        <name>NAD(+)</name>
        <dbReference type="ChEBI" id="CHEBI:57540"/>
    </ligand>
</feature>
<feature type="binding site" evidence="9">
    <location>
        <position position="160"/>
    </location>
    <ligand>
        <name>NAD(+)</name>
        <dbReference type="ChEBI" id="CHEBI:57540"/>
    </ligand>
</feature>
<dbReference type="PANTHER" id="PTHR20275">
    <property type="entry name" value="NAD KINASE"/>
    <property type="match status" value="1"/>
</dbReference>
<dbReference type="InterPro" id="IPR017437">
    <property type="entry name" value="ATP-NAD_kinase_PpnK-typ_C"/>
</dbReference>
<evidence type="ECO:0000256" key="9">
    <source>
        <dbReference type="HAMAP-Rule" id="MF_00361"/>
    </source>
</evidence>
<feature type="region of interest" description="Disordered" evidence="10">
    <location>
        <begin position="291"/>
        <end position="346"/>
    </location>
</feature>
<evidence type="ECO:0000256" key="5">
    <source>
        <dbReference type="ARBA" id="ARBA00022840"/>
    </source>
</evidence>
<evidence type="ECO:0000256" key="10">
    <source>
        <dbReference type="SAM" id="MobiDB-lite"/>
    </source>
</evidence>
<proteinExistence type="inferred from homology"/>
<keyword evidence="3 9" id="KW-0547">Nucleotide-binding</keyword>
<dbReference type="InterPro" id="IPR017438">
    <property type="entry name" value="ATP-NAD_kinase_N"/>
</dbReference>
<dbReference type="SUPFAM" id="SSF111331">
    <property type="entry name" value="NAD kinase/diacylglycerol kinase-like"/>
    <property type="match status" value="1"/>
</dbReference>
<evidence type="ECO:0000256" key="3">
    <source>
        <dbReference type="ARBA" id="ARBA00022741"/>
    </source>
</evidence>
<evidence type="ECO:0000256" key="4">
    <source>
        <dbReference type="ARBA" id="ARBA00022777"/>
    </source>
</evidence>
<feature type="active site" description="Proton acceptor" evidence="9">
    <location>
        <position position="75"/>
    </location>
</feature>
<dbReference type="EC" id="2.7.1.23" evidence="9"/>
<feature type="compositionally biased region" description="Gly residues" evidence="10">
    <location>
        <begin position="299"/>
        <end position="308"/>
    </location>
</feature>
<protein>
    <recommendedName>
        <fullName evidence="9">NAD kinase</fullName>
        <ecNumber evidence="9">2.7.1.23</ecNumber>
    </recommendedName>
    <alternativeName>
        <fullName evidence="9">ATP-dependent NAD kinase</fullName>
    </alternativeName>
</protein>
<comment type="caution">
    <text evidence="9">Lacks conserved residue(s) required for the propagation of feature annotation.</text>
</comment>
<dbReference type="Pfam" id="PF01513">
    <property type="entry name" value="NAD_kinase"/>
    <property type="match status" value="1"/>
</dbReference>
<dbReference type="InterPro" id="IPR016064">
    <property type="entry name" value="NAD/diacylglycerol_kinase_sf"/>
</dbReference>